<reference evidence="2" key="1">
    <citation type="submission" date="2021-06" db="EMBL/GenBank/DDBJ databases">
        <authorList>
            <person name="Hodson N. C."/>
            <person name="Mongue J. A."/>
            <person name="Jaron S. K."/>
        </authorList>
    </citation>
    <scope>NUCLEOTIDE SEQUENCE</scope>
</reference>
<name>A0A8J2KQB8_9HEXA</name>
<gene>
    <name evidence="2" type="ORF">AFUS01_LOCUS28194</name>
</gene>
<evidence type="ECO:0008006" key="4">
    <source>
        <dbReference type="Google" id="ProtNLM"/>
    </source>
</evidence>
<evidence type="ECO:0000313" key="3">
    <source>
        <dbReference type="Proteomes" id="UP000708208"/>
    </source>
</evidence>
<dbReference type="EMBL" id="CAJVCH010399330">
    <property type="protein sequence ID" value="CAG7817641.1"/>
    <property type="molecule type" value="Genomic_DNA"/>
</dbReference>
<evidence type="ECO:0000313" key="2">
    <source>
        <dbReference type="EMBL" id="CAG7817641.1"/>
    </source>
</evidence>
<accession>A0A8J2KQB8</accession>
<evidence type="ECO:0000256" key="1">
    <source>
        <dbReference type="SAM" id="SignalP"/>
    </source>
</evidence>
<organism evidence="2 3">
    <name type="scientific">Allacma fusca</name>
    <dbReference type="NCBI Taxonomy" id="39272"/>
    <lineage>
        <taxon>Eukaryota</taxon>
        <taxon>Metazoa</taxon>
        <taxon>Ecdysozoa</taxon>
        <taxon>Arthropoda</taxon>
        <taxon>Hexapoda</taxon>
        <taxon>Collembola</taxon>
        <taxon>Symphypleona</taxon>
        <taxon>Sminthuridae</taxon>
        <taxon>Allacma</taxon>
    </lineage>
</organism>
<sequence>MKQILIVIFCIAVASASIVQDFWDEDSQPLPASCPGYPEARCVPPIPRTCNSTSECAPEQLCCLAQCEVKCTAPIRRLDNEKF</sequence>
<proteinExistence type="predicted"/>
<feature type="chain" id="PRO_5035276873" description="WAP domain-containing protein" evidence="1">
    <location>
        <begin position="17"/>
        <end position="83"/>
    </location>
</feature>
<keyword evidence="3" id="KW-1185">Reference proteome</keyword>
<comment type="caution">
    <text evidence="2">The sequence shown here is derived from an EMBL/GenBank/DDBJ whole genome shotgun (WGS) entry which is preliminary data.</text>
</comment>
<feature type="signal peptide" evidence="1">
    <location>
        <begin position="1"/>
        <end position="16"/>
    </location>
</feature>
<protein>
    <recommendedName>
        <fullName evidence="4">WAP domain-containing protein</fullName>
    </recommendedName>
</protein>
<keyword evidence="1" id="KW-0732">Signal</keyword>
<dbReference type="Proteomes" id="UP000708208">
    <property type="component" value="Unassembled WGS sequence"/>
</dbReference>
<dbReference type="AlphaFoldDB" id="A0A8J2KQB8"/>